<dbReference type="RefSeq" id="WP_311360338.1">
    <property type="nucleotide sequence ID" value="NZ_JAVRIE010000001.1"/>
</dbReference>
<gene>
    <name evidence="2" type="ORF">RM544_03325</name>
</gene>
<dbReference type="AlphaFoldDB" id="A0AAW8R022"/>
<proteinExistence type="predicted"/>
<dbReference type="EMBL" id="JAVRIE010000001">
    <property type="protein sequence ID" value="MDT0581556.1"/>
    <property type="molecule type" value="Genomic_DNA"/>
</dbReference>
<evidence type="ECO:0000256" key="1">
    <source>
        <dbReference type="SAM" id="MobiDB-lite"/>
    </source>
</evidence>
<sequence length="90" mass="10061">MDMPEHSMMMSGESSEDGMSDSGEMDCCDLPKGTSCCDDDCHCAKLLTSQTVIENSLIQHLYKSHDGKHLAYHFYYTSLYLHKVTPPPIA</sequence>
<protein>
    <submittedName>
        <fullName evidence="2">Uncharacterized protein</fullName>
    </submittedName>
</protein>
<evidence type="ECO:0000313" key="3">
    <source>
        <dbReference type="Proteomes" id="UP001249020"/>
    </source>
</evidence>
<evidence type="ECO:0000313" key="2">
    <source>
        <dbReference type="EMBL" id="MDT0581556.1"/>
    </source>
</evidence>
<name>A0AAW8R022_9ALTE</name>
<accession>A0AAW8R022</accession>
<feature type="region of interest" description="Disordered" evidence="1">
    <location>
        <begin position="1"/>
        <end position="20"/>
    </location>
</feature>
<reference evidence="2 3" key="1">
    <citation type="submission" date="2023-09" db="EMBL/GenBank/DDBJ databases">
        <authorList>
            <person name="Rey-Velasco X."/>
        </authorList>
    </citation>
    <scope>NUCLEOTIDE SEQUENCE [LARGE SCALE GENOMIC DNA]</scope>
    <source>
        <strain evidence="2 3">W409</strain>
    </source>
</reference>
<comment type="caution">
    <text evidence="2">The sequence shown here is derived from an EMBL/GenBank/DDBJ whole genome shotgun (WGS) entry which is preliminary data.</text>
</comment>
<keyword evidence="3" id="KW-1185">Reference proteome</keyword>
<organism evidence="2 3">
    <name type="scientific">Brumicola blandensis</name>
    <dbReference type="NCBI Taxonomy" id="3075611"/>
    <lineage>
        <taxon>Bacteria</taxon>
        <taxon>Pseudomonadati</taxon>
        <taxon>Pseudomonadota</taxon>
        <taxon>Gammaproteobacteria</taxon>
        <taxon>Alteromonadales</taxon>
        <taxon>Alteromonadaceae</taxon>
        <taxon>Brumicola</taxon>
    </lineage>
</organism>
<dbReference type="Proteomes" id="UP001249020">
    <property type="component" value="Unassembled WGS sequence"/>
</dbReference>